<evidence type="ECO:0000313" key="1">
    <source>
        <dbReference type="EMBL" id="KAL3100592.1"/>
    </source>
</evidence>
<dbReference type="EMBL" id="JBICCN010000028">
    <property type="protein sequence ID" value="KAL3100592.1"/>
    <property type="molecule type" value="Genomic_DNA"/>
</dbReference>
<proteinExistence type="predicted"/>
<comment type="caution">
    <text evidence="1">The sequence shown here is derived from an EMBL/GenBank/DDBJ whole genome shotgun (WGS) entry which is preliminary data.</text>
</comment>
<organism evidence="1 2">
    <name type="scientific">Heterodera schachtii</name>
    <name type="common">Sugarbeet cyst nematode worm</name>
    <name type="synonym">Tylenchus schachtii</name>
    <dbReference type="NCBI Taxonomy" id="97005"/>
    <lineage>
        <taxon>Eukaryota</taxon>
        <taxon>Metazoa</taxon>
        <taxon>Ecdysozoa</taxon>
        <taxon>Nematoda</taxon>
        <taxon>Chromadorea</taxon>
        <taxon>Rhabditida</taxon>
        <taxon>Tylenchina</taxon>
        <taxon>Tylenchomorpha</taxon>
        <taxon>Tylenchoidea</taxon>
        <taxon>Heteroderidae</taxon>
        <taxon>Heteroderinae</taxon>
        <taxon>Heterodera</taxon>
    </lineage>
</organism>
<sequence length="180" mass="20640">MHRTMNQKEGKFYARNQIFFNNLPKAPPDLPVDWVVGNNSYTFLPPRKYRIIVAIGPYDGTKQSEFLTDKNGKIVQNFLGNILGNGFADGWNINPPESAEKITILVEKGNDKRIISEFTNYAELKKTMNENDGKFFNSNYIDFEALTVALPDLPDLEDDLELNKPNANSNNEVYYMLNFF</sequence>
<evidence type="ECO:0000313" key="2">
    <source>
        <dbReference type="Proteomes" id="UP001620645"/>
    </source>
</evidence>
<gene>
    <name evidence="1" type="ORF">niasHS_001158</name>
</gene>
<name>A0ABD2KCE8_HETSC</name>
<dbReference type="Proteomes" id="UP001620645">
    <property type="component" value="Unassembled WGS sequence"/>
</dbReference>
<keyword evidence="2" id="KW-1185">Reference proteome</keyword>
<protein>
    <submittedName>
        <fullName evidence="1">Uncharacterized protein</fullName>
    </submittedName>
</protein>
<accession>A0ABD2KCE8</accession>
<reference evidence="1 2" key="1">
    <citation type="submission" date="2024-10" db="EMBL/GenBank/DDBJ databases">
        <authorList>
            <person name="Kim D."/>
        </authorList>
    </citation>
    <scope>NUCLEOTIDE SEQUENCE [LARGE SCALE GENOMIC DNA]</scope>
    <source>
        <strain evidence="1">Taebaek</strain>
    </source>
</reference>
<dbReference type="AlphaFoldDB" id="A0ABD2KCE8"/>